<keyword evidence="2" id="KW-0732">Signal</keyword>
<protein>
    <recommendedName>
        <fullName evidence="5">SMB domain-containing protein</fullName>
    </recommendedName>
</protein>
<sequence length="642" mass="68389">MTKLPFIITALAIPGLRCSAQATAQTTGIGPGAASPTSPWVEAARDNAIVFQTAVAESLNGGCTGGYIACESVCCAPNTNCAKDDNGATACCPKGAVCYGALEETIVQQTVVWTTNTPVPQAKAAGAELDAGSLKLKPRSGGVELVSGPATTPTPPADSASNLSLASTTPAAAFMAEDSCGDGYFECGALCCWVGHQCVQDIVGNLACCPVLGSVCYGSLSQTVTSKTVVSTTNTPINAAKRIAPLAIFGHMVGIAEKVGASEATSSSTSAFQKSPEALSCEPGFTSCGTVCCRPHQYCTEDVDANFACCDDLDDCVGSMSWPRTNAAHKVTPRVSLMSKVIAKLKWMAAHFSRKPLPNPDSQHQVDRIEQVPQFEPECPNPASRSSLSKRDEGHSSSKLPRAHAHVLRKPNNYALVYLGEKGATQVCQAKDYQYYCTADGLLKHKGKTDEWCENICTCVDIDPKPYCILNLSYTFASSCLRKRGNGSDETVWVEMTANEIETAERNGEVVVDKRWFGKGVEASTVQEADPTRVKRQGLFDSTPGFGPFNNAGGSIRNPPRHPMLDRIKKTILSSVYKRDANGVGKRVPQVLENGGLDPNLTYLASSLASSLRSPLRFFNILRFFRPLSSLLRIGETHASET</sequence>
<accession>A0AAN8ISW2</accession>
<dbReference type="AlphaFoldDB" id="A0AAN8ISW2"/>
<organism evidence="3 4">
    <name type="scientific">Knufia fluminis</name>
    <dbReference type="NCBI Taxonomy" id="191047"/>
    <lineage>
        <taxon>Eukaryota</taxon>
        <taxon>Fungi</taxon>
        <taxon>Dikarya</taxon>
        <taxon>Ascomycota</taxon>
        <taxon>Pezizomycotina</taxon>
        <taxon>Eurotiomycetes</taxon>
        <taxon>Chaetothyriomycetidae</taxon>
        <taxon>Chaetothyriales</taxon>
        <taxon>Trichomeriaceae</taxon>
        <taxon>Knufia</taxon>
    </lineage>
</organism>
<name>A0AAN8ISW2_9EURO</name>
<evidence type="ECO:0000256" key="1">
    <source>
        <dbReference type="SAM" id="MobiDB-lite"/>
    </source>
</evidence>
<dbReference type="Proteomes" id="UP001316803">
    <property type="component" value="Unassembled WGS sequence"/>
</dbReference>
<feature type="region of interest" description="Disordered" evidence="1">
    <location>
        <begin position="374"/>
        <end position="403"/>
    </location>
</feature>
<gene>
    <name evidence="3" type="ORF">OHC33_000425</name>
</gene>
<evidence type="ECO:0008006" key="5">
    <source>
        <dbReference type="Google" id="ProtNLM"/>
    </source>
</evidence>
<evidence type="ECO:0000256" key="2">
    <source>
        <dbReference type="SAM" id="SignalP"/>
    </source>
</evidence>
<comment type="caution">
    <text evidence="3">The sequence shown here is derived from an EMBL/GenBank/DDBJ whole genome shotgun (WGS) entry which is preliminary data.</text>
</comment>
<reference evidence="3 4" key="1">
    <citation type="submission" date="2022-12" db="EMBL/GenBank/DDBJ databases">
        <title>Genomic features and morphological characterization of a novel Knufia sp. strain isolated from spacecraft assembly facility.</title>
        <authorList>
            <person name="Teixeira M."/>
            <person name="Chander A.M."/>
            <person name="Stajich J.E."/>
            <person name="Venkateswaran K."/>
        </authorList>
    </citation>
    <scope>NUCLEOTIDE SEQUENCE [LARGE SCALE GENOMIC DNA]</scope>
    <source>
        <strain evidence="3 4">FJI-L2-BK-P2</strain>
    </source>
</reference>
<evidence type="ECO:0000313" key="3">
    <source>
        <dbReference type="EMBL" id="KAK5958582.1"/>
    </source>
</evidence>
<feature type="chain" id="PRO_5042944135" description="SMB domain-containing protein" evidence="2">
    <location>
        <begin position="21"/>
        <end position="642"/>
    </location>
</feature>
<evidence type="ECO:0000313" key="4">
    <source>
        <dbReference type="Proteomes" id="UP001316803"/>
    </source>
</evidence>
<proteinExistence type="predicted"/>
<keyword evidence="4" id="KW-1185">Reference proteome</keyword>
<dbReference type="EMBL" id="JAKLMC020000001">
    <property type="protein sequence ID" value="KAK5958582.1"/>
    <property type="molecule type" value="Genomic_DNA"/>
</dbReference>
<feature type="signal peptide" evidence="2">
    <location>
        <begin position="1"/>
        <end position="20"/>
    </location>
</feature>